<protein>
    <submittedName>
        <fullName evidence="1">Uncharacterized protein</fullName>
    </submittedName>
</protein>
<gene>
    <name evidence="1" type="ORF">D9X91_12730</name>
</gene>
<dbReference type="EMBL" id="RCVZ01000008">
    <property type="protein sequence ID" value="RLQ94912.1"/>
    <property type="molecule type" value="Genomic_DNA"/>
</dbReference>
<evidence type="ECO:0000313" key="1">
    <source>
        <dbReference type="EMBL" id="RLQ94912.1"/>
    </source>
</evidence>
<accession>A0A3L7K2I8</accession>
<dbReference type="AlphaFoldDB" id="A0A3L7K2I8"/>
<sequence>MAFTFTATTFAGNVGAAEPGVDGASMQVSSIVEEYNAQTADVKDKEKKDLTKITKKHLKDYDLNSLKNSNLDFHDAIVKSLDGGGYFVKVPLKGNSDVEKFNGVSVTFDSNKKVTSTLEVTLKETSNDAAELTSWLNGKKVQEVQFEKPDVQPQWSFSYFNDCLSSQGVSWAVIAALGFLCGAACVGTAGAACAPCLYAGAAGSGGTIGYCLGKALRH</sequence>
<keyword evidence="2" id="KW-1185">Reference proteome</keyword>
<proteinExistence type="predicted"/>
<dbReference type="Proteomes" id="UP000276770">
    <property type="component" value="Unassembled WGS sequence"/>
</dbReference>
<reference evidence="1 2" key="1">
    <citation type="submission" date="2018-10" db="EMBL/GenBank/DDBJ databases">
        <title>Falsibacillus sp. genome draft.</title>
        <authorList>
            <person name="Shi S."/>
        </authorList>
    </citation>
    <scope>NUCLEOTIDE SEQUENCE [LARGE SCALE GENOMIC DNA]</scope>
    <source>
        <strain evidence="1 2">GY 10110</strain>
    </source>
</reference>
<name>A0A3L7K2I8_9BACI</name>
<evidence type="ECO:0000313" key="2">
    <source>
        <dbReference type="Proteomes" id="UP000276770"/>
    </source>
</evidence>
<comment type="caution">
    <text evidence="1">The sequence shown here is derived from an EMBL/GenBank/DDBJ whole genome shotgun (WGS) entry which is preliminary data.</text>
</comment>
<organism evidence="1 2">
    <name type="scientific">Falsibacillus albus</name>
    <dbReference type="NCBI Taxonomy" id="2478915"/>
    <lineage>
        <taxon>Bacteria</taxon>
        <taxon>Bacillati</taxon>
        <taxon>Bacillota</taxon>
        <taxon>Bacilli</taxon>
        <taxon>Bacillales</taxon>
        <taxon>Bacillaceae</taxon>
        <taxon>Falsibacillus</taxon>
    </lineage>
</organism>
<dbReference type="OrthoDB" id="4978880at2"/>